<dbReference type="SMART" id="SM00164">
    <property type="entry name" value="TBC"/>
    <property type="match status" value="1"/>
</dbReference>
<feature type="compositionally biased region" description="Polar residues" evidence="1">
    <location>
        <begin position="114"/>
        <end position="132"/>
    </location>
</feature>
<name>A0A9P8AEP7_9AGAR</name>
<reference evidence="3" key="1">
    <citation type="journal article" date="2021" name="Genome Biol. Evol.">
        <title>The assembled and annotated genome of the fairy-ring fungus Marasmius oreades.</title>
        <authorList>
            <person name="Hiltunen M."/>
            <person name="Ament-Velasquez S.L."/>
            <person name="Johannesson H."/>
        </authorList>
    </citation>
    <scope>NUCLEOTIDE SEQUENCE</scope>
    <source>
        <strain evidence="3">03SP1</strain>
    </source>
</reference>
<dbReference type="EMBL" id="CM032181">
    <property type="protein sequence ID" value="KAG7098834.1"/>
    <property type="molecule type" value="Genomic_DNA"/>
</dbReference>
<dbReference type="GO" id="GO:0005794">
    <property type="term" value="C:Golgi apparatus"/>
    <property type="evidence" value="ECO:0007669"/>
    <property type="project" value="TreeGrafter"/>
</dbReference>
<proteinExistence type="predicted"/>
<sequence length="552" mass="62948">MTIQGWTSSKAMTNLILAQFPTVSSSSTTSMTAVRPPPTRPHIAIRPSTFDNNEWAEDDAWDSTSDNGDSPRPDSNLSFSYTHLHAPDPSSYPPRPQMSNPPQSEWTIIRTRNARSSSPAQEDPGSQPSQETPGRDADVDSDMIIGEMDPEPTNDSRSPSVLTVSAKPKQTEGTLRENLDEIVNDPLYGVQNRMQRSDPHSSVASRKTKDAFPNPEKSAKLMRERSIRTNRRLKFVDCLSSQDVSIAELRKLAWAGIPSELRPMAWQLLLGYLPLPSPSRVSTLARKRKEYLSLVEVAFARDRDGLDQQIWHQIEIDVPRTRPGVRLWMYGATQRSLERILYVWAIRHPASGYVQGINDLVTPFFQVFLSAYIDSDTENFDPAHLPTNVLNAIEADSFWCLSRLLDGIQDNYIFAQPGIQRSVRRMAELVARIDAPLYSHLEKQNVEFMQFAFRWMNCLLMREITVQNTIRMWDTYLAEGPDAFSQFHLYVCSAFLVKWSEKLRQMDFQGIIMFLQSLPTQEWGDHEIELLLSEAFVLNSVWHNAQSHFNVK</sequence>
<dbReference type="PROSITE" id="PS50086">
    <property type="entry name" value="TBC_RABGAP"/>
    <property type="match status" value="1"/>
</dbReference>
<dbReference type="PANTHER" id="PTHR22957:SF26">
    <property type="entry name" value="LD44506P"/>
    <property type="match status" value="1"/>
</dbReference>
<dbReference type="RefSeq" id="XP_043015304.1">
    <property type="nucleotide sequence ID" value="XM_043146601.1"/>
</dbReference>
<dbReference type="FunFam" id="1.10.8.270:FF:000037">
    <property type="entry name" value="TBC1 domain family member 22A"/>
    <property type="match status" value="1"/>
</dbReference>
<organism evidence="3 4">
    <name type="scientific">Marasmius oreades</name>
    <name type="common">fairy-ring Marasmius</name>
    <dbReference type="NCBI Taxonomy" id="181124"/>
    <lineage>
        <taxon>Eukaryota</taxon>
        <taxon>Fungi</taxon>
        <taxon>Dikarya</taxon>
        <taxon>Basidiomycota</taxon>
        <taxon>Agaricomycotina</taxon>
        <taxon>Agaricomycetes</taxon>
        <taxon>Agaricomycetidae</taxon>
        <taxon>Agaricales</taxon>
        <taxon>Marasmiineae</taxon>
        <taxon>Marasmiaceae</taxon>
        <taxon>Marasmius</taxon>
    </lineage>
</organism>
<dbReference type="SUPFAM" id="SSF47923">
    <property type="entry name" value="Ypt/Rab-GAP domain of gyp1p"/>
    <property type="match status" value="2"/>
</dbReference>
<dbReference type="GeneID" id="66069814"/>
<accession>A0A9P8AEP7</accession>
<dbReference type="Pfam" id="PF00566">
    <property type="entry name" value="RabGAP-TBC"/>
    <property type="match status" value="1"/>
</dbReference>
<evidence type="ECO:0000313" key="3">
    <source>
        <dbReference type="EMBL" id="KAG7098834.1"/>
    </source>
</evidence>
<dbReference type="InterPro" id="IPR000195">
    <property type="entry name" value="Rab-GAP-TBC_dom"/>
</dbReference>
<dbReference type="Gene3D" id="1.10.472.80">
    <property type="entry name" value="Ypt/Rab-GAP domain of gyp1p, domain 3"/>
    <property type="match status" value="1"/>
</dbReference>
<feature type="compositionally biased region" description="Polar residues" evidence="1">
    <location>
        <begin position="62"/>
        <end position="81"/>
    </location>
</feature>
<feature type="region of interest" description="Disordered" evidence="1">
    <location>
        <begin position="23"/>
        <end position="172"/>
    </location>
</feature>
<feature type="domain" description="Rab-GAP TBC" evidence="2">
    <location>
        <begin position="256"/>
        <end position="480"/>
    </location>
</feature>
<dbReference type="FunFam" id="1.10.472.80:FF:000001">
    <property type="entry name" value="TBC1 domain family member 22B"/>
    <property type="match status" value="1"/>
</dbReference>
<dbReference type="Gene3D" id="1.10.8.270">
    <property type="entry name" value="putative rabgap domain of human tbc1 domain family member 14 like domains"/>
    <property type="match status" value="1"/>
</dbReference>
<feature type="compositionally biased region" description="Polar residues" evidence="1">
    <location>
        <begin position="153"/>
        <end position="163"/>
    </location>
</feature>
<evidence type="ECO:0000256" key="1">
    <source>
        <dbReference type="SAM" id="MobiDB-lite"/>
    </source>
</evidence>
<feature type="compositionally biased region" description="Low complexity" evidence="1">
    <location>
        <begin position="23"/>
        <end position="32"/>
    </location>
</feature>
<feature type="region of interest" description="Disordered" evidence="1">
    <location>
        <begin position="193"/>
        <end position="219"/>
    </location>
</feature>
<dbReference type="OrthoDB" id="26371at2759"/>
<gene>
    <name evidence="3" type="ORF">E1B28_000738</name>
</gene>
<dbReference type="GO" id="GO:0005096">
    <property type="term" value="F:GTPase activator activity"/>
    <property type="evidence" value="ECO:0007669"/>
    <property type="project" value="TreeGrafter"/>
</dbReference>
<feature type="compositionally biased region" description="Polar residues" evidence="1">
    <location>
        <begin position="97"/>
        <end position="106"/>
    </location>
</feature>
<protein>
    <recommendedName>
        <fullName evidence="2">Rab-GAP TBC domain-containing protein</fullName>
    </recommendedName>
</protein>
<keyword evidence="4" id="KW-1185">Reference proteome</keyword>
<dbReference type="AlphaFoldDB" id="A0A9P8AEP7"/>
<dbReference type="KEGG" id="more:E1B28_000738"/>
<evidence type="ECO:0000259" key="2">
    <source>
        <dbReference type="PROSITE" id="PS50086"/>
    </source>
</evidence>
<comment type="caution">
    <text evidence="3">The sequence shown here is derived from an EMBL/GenBank/DDBJ whole genome shotgun (WGS) entry which is preliminary data.</text>
</comment>
<dbReference type="PANTHER" id="PTHR22957">
    <property type="entry name" value="TBC1 DOMAIN FAMILY MEMBER GTPASE-ACTIVATING PROTEIN"/>
    <property type="match status" value="1"/>
</dbReference>
<dbReference type="InterPro" id="IPR035969">
    <property type="entry name" value="Rab-GAP_TBC_sf"/>
</dbReference>
<dbReference type="Gene3D" id="1.10.10.750">
    <property type="entry name" value="Ypt/Rab-GAP domain of gyp1p, domain 1"/>
    <property type="match status" value="1"/>
</dbReference>
<dbReference type="Proteomes" id="UP001049176">
    <property type="component" value="Chromosome 1"/>
</dbReference>
<evidence type="ECO:0000313" key="4">
    <source>
        <dbReference type="Proteomes" id="UP001049176"/>
    </source>
</evidence>